<dbReference type="AlphaFoldDB" id="A0A9D2J3H4"/>
<proteinExistence type="predicted"/>
<dbReference type="Pfam" id="PF21311">
    <property type="entry name" value="Phage_RBD_prop"/>
    <property type="match status" value="1"/>
</dbReference>
<evidence type="ECO:0000313" key="3">
    <source>
        <dbReference type="Proteomes" id="UP000824037"/>
    </source>
</evidence>
<reference evidence="2" key="2">
    <citation type="submission" date="2021-04" db="EMBL/GenBank/DDBJ databases">
        <authorList>
            <person name="Gilroy R."/>
        </authorList>
    </citation>
    <scope>NUCLEOTIDE SEQUENCE</scope>
    <source>
        <strain evidence="2">ChiGjej4B4-7305</strain>
    </source>
</reference>
<organism evidence="2 3">
    <name type="scientific">Candidatus Ruania gallistercoris</name>
    <dbReference type="NCBI Taxonomy" id="2838746"/>
    <lineage>
        <taxon>Bacteria</taxon>
        <taxon>Bacillati</taxon>
        <taxon>Actinomycetota</taxon>
        <taxon>Actinomycetes</taxon>
        <taxon>Micrococcales</taxon>
        <taxon>Ruaniaceae</taxon>
        <taxon>Ruania</taxon>
    </lineage>
</organism>
<dbReference type="InterPro" id="IPR048799">
    <property type="entry name" value="P68_RBP_TagC-like_beta-prop"/>
</dbReference>
<sequence>MAQSGRSGTVSRRRFLQASGAVPLSVAAMGIGQPGAAASPLRHPGRRDPVFDPARPGRELLSNKYLTWVRTAMQSFVIDTRRDHVYVLQIVQAGTPLPGDEDGDEAYERRVVRGDLTLTKMTLAGERLGSMILKFFGHGVSMALERDGEDLWFWTEIDSVPKESDGQGRGSRLTRFQFEDGALLDAEHDETLWRRDLIPGSTQNTCNIDPVHHTLTLRYWTGDEFRLALYDLDEVKQEKSSYQPLYDVGTPEVMATHVFQGYATLGDHLYLLDGTAHGADNPPPPEGNGNAHLTRVNWRTGAVEEHALETSGLGHHRREPEGLHVGITQRGRGHGGREQVRLYTGFATSAHESADADRLCTIYYRDVARQ</sequence>
<evidence type="ECO:0000313" key="2">
    <source>
        <dbReference type="EMBL" id="HIZ34359.1"/>
    </source>
</evidence>
<comment type="caution">
    <text evidence="2">The sequence shown here is derived from an EMBL/GenBank/DDBJ whole genome shotgun (WGS) entry which is preliminary data.</text>
</comment>
<dbReference type="EMBL" id="DXBY01000023">
    <property type="protein sequence ID" value="HIZ34359.1"/>
    <property type="molecule type" value="Genomic_DNA"/>
</dbReference>
<protein>
    <recommendedName>
        <fullName evidence="1">P68 RBP/TagC-like beta-propeller domain-containing protein</fullName>
    </recommendedName>
</protein>
<accession>A0A9D2J3H4</accession>
<dbReference type="PROSITE" id="PS51318">
    <property type="entry name" value="TAT"/>
    <property type="match status" value="1"/>
</dbReference>
<evidence type="ECO:0000259" key="1">
    <source>
        <dbReference type="Pfam" id="PF21311"/>
    </source>
</evidence>
<name>A0A9D2J3H4_9MICO</name>
<dbReference type="Proteomes" id="UP000824037">
    <property type="component" value="Unassembled WGS sequence"/>
</dbReference>
<dbReference type="InterPro" id="IPR006311">
    <property type="entry name" value="TAT_signal"/>
</dbReference>
<feature type="domain" description="P68 RBP/TagC-like beta-propeller" evidence="1">
    <location>
        <begin position="73"/>
        <end position="277"/>
    </location>
</feature>
<reference evidence="2" key="1">
    <citation type="journal article" date="2021" name="PeerJ">
        <title>Extensive microbial diversity within the chicken gut microbiome revealed by metagenomics and culture.</title>
        <authorList>
            <person name="Gilroy R."/>
            <person name="Ravi A."/>
            <person name="Getino M."/>
            <person name="Pursley I."/>
            <person name="Horton D.L."/>
            <person name="Alikhan N.F."/>
            <person name="Baker D."/>
            <person name="Gharbi K."/>
            <person name="Hall N."/>
            <person name="Watson M."/>
            <person name="Adriaenssens E.M."/>
            <person name="Foster-Nyarko E."/>
            <person name="Jarju S."/>
            <person name="Secka A."/>
            <person name="Antonio M."/>
            <person name="Oren A."/>
            <person name="Chaudhuri R.R."/>
            <person name="La Ragione R."/>
            <person name="Hildebrand F."/>
            <person name="Pallen M.J."/>
        </authorList>
    </citation>
    <scope>NUCLEOTIDE SEQUENCE</scope>
    <source>
        <strain evidence="2">ChiGjej4B4-7305</strain>
    </source>
</reference>
<gene>
    <name evidence="2" type="ORF">H9815_01170</name>
</gene>